<dbReference type="EMBL" id="UZAE01001039">
    <property type="protein sequence ID" value="VDN98078.1"/>
    <property type="molecule type" value="Genomic_DNA"/>
</dbReference>
<feature type="compositionally biased region" description="Low complexity" evidence="8">
    <location>
        <begin position="2175"/>
        <end position="2185"/>
    </location>
</feature>
<feature type="compositionally biased region" description="Basic and acidic residues" evidence="8">
    <location>
        <begin position="1178"/>
        <end position="1194"/>
    </location>
</feature>
<feature type="compositionally biased region" description="Polar residues" evidence="8">
    <location>
        <begin position="2155"/>
        <end position="2166"/>
    </location>
</feature>
<feature type="compositionally biased region" description="Gly residues" evidence="8">
    <location>
        <begin position="1710"/>
        <end position="1725"/>
    </location>
</feature>
<proteinExistence type="inferred from homology"/>
<comment type="subcellular location">
    <subcellularLocation>
        <location evidence="1">Nucleus</location>
    </subcellularLocation>
</comment>
<feature type="compositionally biased region" description="Basic residues" evidence="8">
    <location>
        <begin position="1210"/>
        <end position="1230"/>
    </location>
</feature>
<feature type="region of interest" description="Disordered" evidence="8">
    <location>
        <begin position="1890"/>
        <end position="1916"/>
    </location>
</feature>
<feature type="compositionally biased region" description="Low complexity" evidence="8">
    <location>
        <begin position="1819"/>
        <end position="1835"/>
    </location>
</feature>
<feature type="compositionally biased region" description="Gly residues" evidence="8">
    <location>
        <begin position="2056"/>
        <end position="2065"/>
    </location>
</feature>
<evidence type="ECO:0000256" key="4">
    <source>
        <dbReference type="ARBA" id="ARBA00023015"/>
    </source>
</evidence>
<dbReference type="PANTHER" id="PTHR46567:SF1">
    <property type="entry name" value="MEDIATOR OF RNA POLYMERASE II TRANSCRIPTION SUBUNIT 12"/>
    <property type="match status" value="1"/>
</dbReference>
<feature type="region of interest" description="Disordered" evidence="8">
    <location>
        <begin position="1"/>
        <end position="28"/>
    </location>
</feature>
<evidence type="ECO:0000313" key="11">
    <source>
        <dbReference type="Proteomes" id="UP000278807"/>
    </source>
</evidence>
<dbReference type="OrthoDB" id="20828at2759"/>
<keyword evidence="11" id="KW-1185">Reference proteome</keyword>
<reference evidence="10 11" key="2">
    <citation type="submission" date="2018-11" db="EMBL/GenBank/DDBJ databases">
        <authorList>
            <consortium name="Pathogen Informatics"/>
        </authorList>
    </citation>
    <scope>NUCLEOTIDE SEQUENCE [LARGE SCALE GENOMIC DNA]</scope>
</reference>
<keyword evidence="3" id="KW-0678">Repressor</keyword>
<evidence type="ECO:0000256" key="7">
    <source>
        <dbReference type="ARBA" id="ARBA00023242"/>
    </source>
</evidence>
<evidence type="ECO:0000256" key="2">
    <source>
        <dbReference type="ARBA" id="ARBA00010289"/>
    </source>
</evidence>
<evidence type="ECO:0000256" key="1">
    <source>
        <dbReference type="ARBA" id="ARBA00004123"/>
    </source>
</evidence>
<feature type="compositionally biased region" description="Low complexity" evidence="8">
    <location>
        <begin position="1891"/>
        <end position="1907"/>
    </location>
</feature>
<evidence type="ECO:0000313" key="12">
    <source>
        <dbReference type="WBParaSite" id="HNAJ_0000222001-mRNA-1"/>
    </source>
</evidence>
<keyword evidence="5" id="KW-0010">Activator</keyword>
<dbReference type="WBParaSite" id="HNAJ_0000222001-mRNA-1">
    <property type="protein sequence ID" value="HNAJ_0000222001-mRNA-1"/>
    <property type="gene ID" value="HNAJ_0000222001"/>
</dbReference>
<feature type="region of interest" description="Disordered" evidence="8">
    <location>
        <begin position="1863"/>
        <end position="1882"/>
    </location>
</feature>
<feature type="region of interest" description="Disordered" evidence="8">
    <location>
        <begin position="1814"/>
        <end position="1858"/>
    </location>
</feature>
<comment type="similarity">
    <text evidence="2">Belongs to the Mediator complex subunit 12 family.</text>
</comment>
<feature type="region of interest" description="Disordered" evidence="8">
    <location>
        <begin position="1165"/>
        <end position="1246"/>
    </location>
</feature>
<dbReference type="InterPro" id="IPR021990">
    <property type="entry name" value="Mediator_Med12_LCEWAV"/>
</dbReference>
<evidence type="ECO:0000256" key="3">
    <source>
        <dbReference type="ARBA" id="ARBA00022491"/>
    </source>
</evidence>
<feature type="region of interest" description="Disordered" evidence="8">
    <location>
        <begin position="2056"/>
        <end position="2229"/>
    </location>
</feature>
<evidence type="ECO:0000313" key="10">
    <source>
        <dbReference type="EMBL" id="VDN98078.1"/>
    </source>
</evidence>
<keyword evidence="6" id="KW-0804">Transcription</keyword>
<evidence type="ECO:0000256" key="5">
    <source>
        <dbReference type="ARBA" id="ARBA00023159"/>
    </source>
</evidence>
<protein>
    <submittedName>
        <fullName evidence="12">Med12 domain-containing protein</fullName>
    </submittedName>
</protein>
<evidence type="ECO:0000256" key="6">
    <source>
        <dbReference type="ARBA" id="ARBA00023163"/>
    </source>
</evidence>
<evidence type="ECO:0000256" key="8">
    <source>
        <dbReference type="SAM" id="MobiDB-lite"/>
    </source>
</evidence>
<feature type="compositionally biased region" description="Low complexity" evidence="8">
    <location>
        <begin position="2073"/>
        <end position="2085"/>
    </location>
</feature>
<feature type="domain" description="Mediator complex subunit Med12 LCEWAV-domain" evidence="9">
    <location>
        <begin position="312"/>
        <end position="519"/>
    </location>
</feature>
<feature type="region of interest" description="Disordered" evidence="8">
    <location>
        <begin position="1661"/>
        <end position="1725"/>
    </location>
</feature>
<dbReference type="Pfam" id="PF12145">
    <property type="entry name" value="Med12-LCEWAV"/>
    <property type="match status" value="1"/>
</dbReference>
<accession>A0A0R3T582</accession>
<feature type="compositionally biased region" description="Low complexity" evidence="8">
    <location>
        <begin position="1674"/>
        <end position="1709"/>
    </location>
</feature>
<feature type="compositionally biased region" description="Low complexity" evidence="8">
    <location>
        <begin position="2128"/>
        <end position="2143"/>
    </location>
</feature>
<gene>
    <name evidence="10" type="ORF">HNAJ_LOCUS2219</name>
</gene>
<reference evidence="12" key="1">
    <citation type="submission" date="2017-02" db="UniProtKB">
        <authorList>
            <consortium name="WormBaseParasite"/>
        </authorList>
    </citation>
    <scope>IDENTIFICATION</scope>
</reference>
<dbReference type="Proteomes" id="UP000278807">
    <property type="component" value="Unassembled WGS sequence"/>
</dbReference>
<organism evidence="12">
    <name type="scientific">Rodentolepis nana</name>
    <name type="common">Dwarf tapeworm</name>
    <name type="synonym">Hymenolepis nana</name>
    <dbReference type="NCBI Taxonomy" id="102285"/>
    <lineage>
        <taxon>Eukaryota</taxon>
        <taxon>Metazoa</taxon>
        <taxon>Spiralia</taxon>
        <taxon>Lophotrochozoa</taxon>
        <taxon>Platyhelminthes</taxon>
        <taxon>Cestoda</taxon>
        <taxon>Eucestoda</taxon>
        <taxon>Cyclophyllidea</taxon>
        <taxon>Hymenolepididae</taxon>
        <taxon>Rodentolepis</taxon>
    </lineage>
</organism>
<feature type="region of interest" description="Disordered" evidence="8">
    <location>
        <begin position="720"/>
        <end position="756"/>
    </location>
</feature>
<dbReference type="GO" id="GO:0005634">
    <property type="term" value="C:nucleus"/>
    <property type="evidence" value="ECO:0007669"/>
    <property type="project" value="UniProtKB-SubCell"/>
</dbReference>
<feature type="compositionally biased region" description="Gly residues" evidence="8">
    <location>
        <begin position="740"/>
        <end position="749"/>
    </location>
</feature>
<evidence type="ECO:0000259" key="9">
    <source>
        <dbReference type="Pfam" id="PF12145"/>
    </source>
</evidence>
<name>A0A0R3T582_RODNA</name>
<keyword evidence="4" id="KW-0805">Transcription regulation</keyword>
<sequence length="2229" mass="246478">MSKFPSSDRSPIKGKNSGPPDVYPQKPNQLEDALTEHLVKDGYKYHRPVSDEYKLGRSFVEPSDLETAWDLFCNTLVVKDRLAPAYEPDHFHVPVRIPPVNDSIWKQISVWLSDLSGSNCNRRSTIFLTNKDRILSDLVTNRFPLSHALRLINRLIVYSTAPLENLKKKQKLDPTIEWTEEILRMLDKLFDGDLSNSFMNKYESMCKNWDYLFGLLTALYDNDLIEHWDVLKSLASKLEHMYQHALRYIPQDASLCSTDRPQPGRFDPFRSLKFVLPYFQRFCQRFTESELITRRVIYWACSVFSEQSRSCTLKSNASSTSIFCKPEDYAHFFLCSHHRPILLATSSLIIALTLECPSAAVWNKITPETGFRYLVGSPLDLLPCSLACLPITPGPEAANLRSCLLETETALLERSRLAEAGWCLFPSRAIASSECTDETNAEMFVRVLNELDLQDFNVCPEVDMITSLFRRFFPQELLDSPHSLTTLVTFLCKWAVSPTRTGLHRSIIVACLLDHLHSKVPHFTFQTCLLTFLDIHAPPSPNADLSGFRSLVCLFAELIDRGLFNHDVFVRTCIARGVFDSSFHPLANVNNPSLTASSVNALFSAPSLNNNFSVQSEISEDNDRFSVDNPDSVLSDLGGNPTSAVLPQRNSCDLNRHLQYLINFPLPQDDSYAHEQNQRAQLLYGSSARAHSRARELPRKISRDIVKLFTKSAHRLDVVHGELGKRKKKDRDPGSTPNGGTVGGGGQRGGASKESRSLDELLDGISSRFRSLNYYDMECVISKSIPAYLRSLNGSSTTSYIDTESSPSTREHIYFPALKSVFLFFELVENSLNIICLLETAVDTIDSLLVSSQSISYPCMASYLSQVWIRVIGILRAHQAVLMTMPNLQQRIFNCLIEQLRNKTPEKAQIKRCIIEYLRNLCHSSAYISRLAWPTLENQLQLSLSSGRLPSDKCKQLVCNALRNLMICDQDGSASFVESVLDYSAQCPELAMEWLPAIAAVVNPTAHGGGLSLSGISLTSPSLSQNSNSDFLSIGLIDDLTTWDNLTLLVGNLFASHCIDSDKLLDTLINPCLALGLDQSASPIDSLSETTVRVACHMLHRFFTLDTMKLTTFEACSPSLRIPESAILYSVIRRINYAPFIDTLKMLMILTNKGKSMELIEDAGEDGSVAGSDDNSSDNDRDSERETDDGHGDSSIDMTDGYDLTDGPTKNKRKRRRVYLGPAKNKRRKGPNSSQRVGSSVSLLNSRRRSRLASNLHPCTYAFLTTGQLPSDAEVKEMPLRDFAHLVLREICVTPWVREHFYRISAHLLQENVLIDKMISSNQTRFLLHIIYHPHDVKWFDLAACADNIADAILQLISGVNIWSLHSTRMELNLLCKQISFTSSKEALDQVANRIVNGFNEHALTYLKSASSASSFGEQLPEALPDIEVPESDNTWLLPSLVANLPNELKTHIVTKTCDILKGIKFFWRHKNAEDQERTVMLHSILLAHPVFSSILHVCMETVDPLDRLYEQLEYFVFGVKETRDRMPENLRTRHILQECLALRLSLLGICLSSANLSTDRLIGGALILAQLIGYGITEPHSNQTLFYACLDMLHTLLHNFAAQVGPDNQQYQNLAKKVRKKLAERHFTEGIEYIRPLLFIGRTGYPFVAVTPLAGTAGAGNRGDSVGVTSKPGSSSKLASFKSSGKSGGMNSSRVTNSQGGNGPISSSGPGGNNNGTPMSGGGGVKAFTRKRGYAFKSRDRFAPWEIYDVNRRPAFLAMCGAVQVPSAPSRYEDQANILLSHEHPINHRRSDDFYHTSLFPEVEVPVSLANQTVATPSPSNSSSSIDSASKQFSLGPVPPGKRHAGGGPDAGGPTLLAAPRRMQTQQNQQHPPPAGGRISKPEDMLYACQQQQQQMRMQAPSQQPPTKRKRNRAQLQQDEMQLFAQMYPPQTQSSSAMAAAQAPNSAAAVSVTTPQGKRKRIAGGGVVGVNSGQVASTMRRGYENGPLPATPSSQQTWSGGRVPPVSSGGGSGGRMLPNQRQNLSEFVQNRTKAQQQVAQAKAAQMAAAYAGGGGSGGGGGGGISNIEEHYSQPQASQSSQQTDSRYRSSGADPNYGFPEMLPPHGGNTGPFVPTSLPDFPSTVDPQIRLQRQQQQRYNQSQVVPDPPPYPGRANQQPQPNPQTKATAGPPPQMMQMQGQSAGQHRTPTYSQFMPSNEAAPRGVVSGPPPPPNFSRPLYDNSGSGEYH</sequence>
<feature type="compositionally biased region" description="Polar residues" evidence="8">
    <location>
        <begin position="2187"/>
        <end position="2196"/>
    </location>
</feature>
<dbReference type="STRING" id="102285.A0A0R3T582"/>
<dbReference type="PANTHER" id="PTHR46567">
    <property type="entry name" value="MEDIATOR OF RNA POLYMERASE II TRANSCRIPTION SUBUNIT 12"/>
    <property type="match status" value="1"/>
</dbReference>
<keyword evidence="7" id="KW-0539">Nucleus</keyword>
<feature type="region of interest" description="Disordered" evidence="8">
    <location>
        <begin position="1984"/>
        <end position="2020"/>
    </location>
</feature>